<dbReference type="GO" id="GO:0046872">
    <property type="term" value="F:metal ion binding"/>
    <property type="evidence" value="ECO:0007669"/>
    <property type="project" value="UniProtKB-KW"/>
</dbReference>
<feature type="transmembrane region" description="Helical" evidence="13">
    <location>
        <begin position="90"/>
        <end position="113"/>
    </location>
</feature>
<evidence type="ECO:0000256" key="3">
    <source>
        <dbReference type="ARBA" id="ARBA00022448"/>
    </source>
</evidence>
<evidence type="ECO:0000256" key="7">
    <source>
        <dbReference type="ARBA" id="ARBA00022723"/>
    </source>
</evidence>
<keyword evidence="4" id="KW-1003">Cell membrane</keyword>
<dbReference type="GO" id="GO:0022904">
    <property type="term" value="P:respiratory electron transport chain"/>
    <property type="evidence" value="ECO:0007669"/>
    <property type="project" value="InterPro"/>
</dbReference>
<evidence type="ECO:0000313" key="15">
    <source>
        <dbReference type="EMBL" id="CAB3804675.1"/>
    </source>
</evidence>
<evidence type="ECO:0000256" key="2">
    <source>
        <dbReference type="ARBA" id="ARBA00004651"/>
    </source>
</evidence>
<feature type="transmembrane region" description="Helical" evidence="13">
    <location>
        <begin position="12"/>
        <end position="31"/>
    </location>
</feature>
<evidence type="ECO:0000256" key="10">
    <source>
        <dbReference type="ARBA" id="ARBA00023004"/>
    </source>
</evidence>
<keyword evidence="8" id="KW-0249">Electron transport</keyword>
<dbReference type="Proteomes" id="UP000494119">
    <property type="component" value="Unassembled WGS sequence"/>
</dbReference>
<dbReference type="RefSeq" id="WP_175197723.1">
    <property type="nucleotide sequence ID" value="NZ_CADIKL010000044.1"/>
</dbReference>
<keyword evidence="3" id="KW-0813">Transport</keyword>
<keyword evidence="6 13" id="KW-0812">Transmembrane</keyword>
<name>A0A6J5GPL8_9BURK</name>
<evidence type="ECO:0000256" key="5">
    <source>
        <dbReference type="ARBA" id="ARBA00022617"/>
    </source>
</evidence>
<feature type="domain" description="Cytochrome b561 bacterial/Ni-hydrogenase" evidence="14">
    <location>
        <begin position="9"/>
        <end position="179"/>
    </location>
</feature>
<feature type="transmembrane region" description="Helical" evidence="13">
    <location>
        <begin position="150"/>
        <end position="169"/>
    </location>
</feature>
<protein>
    <submittedName>
        <fullName evidence="15">Cytochrome b561</fullName>
    </submittedName>
</protein>
<keyword evidence="16" id="KW-1185">Reference proteome</keyword>
<gene>
    <name evidence="15" type="primary">yceJ_3</name>
    <name evidence="15" type="ORF">LMG28688_06044</name>
</gene>
<dbReference type="InterPro" id="IPR052168">
    <property type="entry name" value="Cytochrome_b561_oxidase"/>
</dbReference>
<evidence type="ECO:0000256" key="11">
    <source>
        <dbReference type="ARBA" id="ARBA00023136"/>
    </source>
</evidence>
<dbReference type="SUPFAM" id="SSF81342">
    <property type="entry name" value="Transmembrane di-heme cytochromes"/>
    <property type="match status" value="1"/>
</dbReference>
<dbReference type="AlphaFoldDB" id="A0A6J5GPL8"/>
<feature type="transmembrane region" description="Helical" evidence="13">
    <location>
        <begin position="51"/>
        <end position="69"/>
    </location>
</feature>
<dbReference type="GO" id="GO:0009055">
    <property type="term" value="F:electron transfer activity"/>
    <property type="evidence" value="ECO:0007669"/>
    <property type="project" value="InterPro"/>
</dbReference>
<accession>A0A6J5GPL8</accession>
<evidence type="ECO:0000256" key="4">
    <source>
        <dbReference type="ARBA" id="ARBA00022475"/>
    </source>
</evidence>
<evidence type="ECO:0000256" key="1">
    <source>
        <dbReference type="ARBA" id="ARBA00001970"/>
    </source>
</evidence>
<dbReference type="PANTHER" id="PTHR30529">
    <property type="entry name" value="CYTOCHROME B561"/>
    <property type="match status" value="1"/>
</dbReference>
<keyword evidence="9 13" id="KW-1133">Transmembrane helix</keyword>
<keyword evidence="10" id="KW-0408">Iron</keyword>
<dbReference type="Pfam" id="PF01292">
    <property type="entry name" value="Ni_hydr_CYTB"/>
    <property type="match status" value="1"/>
</dbReference>
<evidence type="ECO:0000259" key="14">
    <source>
        <dbReference type="Pfam" id="PF01292"/>
    </source>
</evidence>
<evidence type="ECO:0000256" key="9">
    <source>
        <dbReference type="ARBA" id="ARBA00022989"/>
    </source>
</evidence>
<dbReference type="GO" id="GO:0005886">
    <property type="term" value="C:plasma membrane"/>
    <property type="evidence" value="ECO:0007669"/>
    <property type="project" value="UniProtKB-SubCell"/>
</dbReference>
<reference evidence="15 16" key="1">
    <citation type="submission" date="2020-04" db="EMBL/GenBank/DDBJ databases">
        <authorList>
            <person name="De Canck E."/>
        </authorList>
    </citation>
    <scope>NUCLEOTIDE SEQUENCE [LARGE SCALE GENOMIC DNA]</scope>
    <source>
        <strain evidence="15 16">LMG 28688</strain>
    </source>
</reference>
<evidence type="ECO:0000256" key="6">
    <source>
        <dbReference type="ARBA" id="ARBA00022692"/>
    </source>
</evidence>
<proteinExistence type="inferred from homology"/>
<evidence type="ECO:0000256" key="13">
    <source>
        <dbReference type="SAM" id="Phobius"/>
    </source>
</evidence>
<dbReference type="PANTHER" id="PTHR30529:SF1">
    <property type="entry name" value="CYTOCHROME B561 HOMOLOG 2"/>
    <property type="match status" value="1"/>
</dbReference>
<comment type="subcellular location">
    <subcellularLocation>
        <location evidence="2">Cell membrane</location>
        <topology evidence="2">Multi-pass membrane protein</topology>
    </subcellularLocation>
</comment>
<evidence type="ECO:0000256" key="8">
    <source>
        <dbReference type="ARBA" id="ARBA00022982"/>
    </source>
</evidence>
<evidence type="ECO:0000313" key="16">
    <source>
        <dbReference type="Proteomes" id="UP000494119"/>
    </source>
</evidence>
<organism evidence="15 16">
    <name type="scientific">Paraburkholderia caffeinitolerans</name>
    <dbReference type="NCBI Taxonomy" id="1723730"/>
    <lineage>
        <taxon>Bacteria</taxon>
        <taxon>Pseudomonadati</taxon>
        <taxon>Pseudomonadota</taxon>
        <taxon>Betaproteobacteria</taxon>
        <taxon>Burkholderiales</taxon>
        <taxon>Burkholderiaceae</taxon>
        <taxon>Paraburkholderia</taxon>
    </lineage>
</organism>
<evidence type="ECO:0000256" key="12">
    <source>
        <dbReference type="ARBA" id="ARBA00037975"/>
    </source>
</evidence>
<keyword evidence="5" id="KW-0349">Heme</keyword>
<dbReference type="InterPro" id="IPR011577">
    <property type="entry name" value="Cyt_b561_bac/Ni-Hgenase"/>
</dbReference>
<comment type="cofactor">
    <cofactor evidence="1">
        <name>heme b</name>
        <dbReference type="ChEBI" id="CHEBI:60344"/>
    </cofactor>
</comment>
<sequence>MMKTALNRRYGSVAQFLHWCTAIVVLVAFVYGPGGPEQRVYSPMHEFDRRLHETLGLCVLALTLIRLLWRAIDTRPEPPRISRWMVVMSTTVQWTLYLLLLVLPLTAIAGAWLEGHPLTLVVGNEIPPPVSASHAVGTALASVHKWLGDAIMWLAGFHAVAALFHHAVLKDEVLIAMLPRWIPVGRARAGR</sequence>
<dbReference type="InterPro" id="IPR016174">
    <property type="entry name" value="Di-haem_cyt_TM"/>
</dbReference>
<dbReference type="GO" id="GO:0020037">
    <property type="term" value="F:heme binding"/>
    <property type="evidence" value="ECO:0007669"/>
    <property type="project" value="TreeGrafter"/>
</dbReference>
<dbReference type="EMBL" id="CADIKL010000044">
    <property type="protein sequence ID" value="CAB3804675.1"/>
    <property type="molecule type" value="Genomic_DNA"/>
</dbReference>
<keyword evidence="7" id="KW-0479">Metal-binding</keyword>
<comment type="similarity">
    <text evidence="12">Belongs to the cytochrome b561 family.</text>
</comment>
<keyword evidence="11 13" id="KW-0472">Membrane</keyword>